<organism evidence="2">
    <name type="scientific">Lotharella oceanica</name>
    <dbReference type="NCBI Taxonomy" id="641309"/>
    <lineage>
        <taxon>Eukaryota</taxon>
        <taxon>Sar</taxon>
        <taxon>Rhizaria</taxon>
        <taxon>Cercozoa</taxon>
        <taxon>Chlorarachniophyceae</taxon>
        <taxon>Lotharella</taxon>
    </lineage>
</organism>
<keyword evidence="1" id="KW-0732">Signal</keyword>
<accession>A0A7S2X8D8</accession>
<gene>
    <name evidence="2" type="ORF">LSP00402_LOCUS5214</name>
</gene>
<name>A0A7S2X8D8_9EUKA</name>
<dbReference type="GO" id="GO:0016020">
    <property type="term" value="C:membrane"/>
    <property type="evidence" value="ECO:0007669"/>
    <property type="project" value="InterPro"/>
</dbReference>
<dbReference type="EMBL" id="HBHP01008348">
    <property type="protein sequence ID" value="CAD9754434.1"/>
    <property type="molecule type" value="Transcribed_RNA"/>
</dbReference>
<evidence type="ECO:0000256" key="1">
    <source>
        <dbReference type="SAM" id="SignalP"/>
    </source>
</evidence>
<reference evidence="2" key="1">
    <citation type="submission" date="2021-01" db="EMBL/GenBank/DDBJ databases">
        <authorList>
            <person name="Corre E."/>
            <person name="Pelletier E."/>
            <person name="Niang G."/>
            <person name="Scheremetjew M."/>
            <person name="Finn R."/>
            <person name="Kale V."/>
            <person name="Holt S."/>
            <person name="Cochrane G."/>
            <person name="Meng A."/>
            <person name="Brown T."/>
            <person name="Cohen L."/>
        </authorList>
    </citation>
    <scope>NUCLEOTIDE SEQUENCE</scope>
    <source>
        <strain evidence="2">CCMP622</strain>
    </source>
</reference>
<proteinExistence type="predicted"/>
<feature type="chain" id="PRO_5031002692" evidence="1">
    <location>
        <begin position="18"/>
        <end position="154"/>
    </location>
</feature>
<sequence>MSVAAFALIALGQVSFAQQKTSIRTGTMTSHLRPRLLSGAATLSRPQPKHLSPMGSRFQKSVLVPRASEFASVAFSEATRTAIQVSRAVLQASITLSILALLGRFVVDTTEGVNRNDDVPQKLIKTTEPILGPVRKVVPKYFEVDISAIAICSV</sequence>
<dbReference type="Pfam" id="PF02325">
    <property type="entry name" value="CCB3_YggT"/>
    <property type="match status" value="1"/>
</dbReference>
<evidence type="ECO:0000313" key="2">
    <source>
        <dbReference type="EMBL" id="CAD9754434.1"/>
    </source>
</evidence>
<dbReference type="InterPro" id="IPR003425">
    <property type="entry name" value="CCB3/YggT"/>
</dbReference>
<dbReference type="AlphaFoldDB" id="A0A7S2X8D8"/>
<feature type="signal peptide" evidence="1">
    <location>
        <begin position="1"/>
        <end position="17"/>
    </location>
</feature>
<protein>
    <submittedName>
        <fullName evidence="2">Uncharacterized protein</fullName>
    </submittedName>
</protein>